<evidence type="ECO:0000313" key="1">
    <source>
        <dbReference type="EMBL" id="KAK2107426.1"/>
    </source>
</evidence>
<gene>
    <name evidence="1" type="ORF">P7K49_012591</name>
</gene>
<dbReference type="Pfam" id="PF25571">
    <property type="entry name" value="TPR_CCP1_N"/>
    <property type="match status" value="1"/>
</dbReference>
<accession>A0ABQ9VDH5</accession>
<organism evidence="1 2">
    <name type="scientific">Saguinus oedipus</name>
    <name type="common">Cotton-top tamarin</name>
    <name type="synonym">Oedipomidas oedipus</name>
    <dbReference type="NCBI Taxonomy" id="9490"/>
    <lineage>
        <taxon>Eukaryota</taxon>
        <taxon>Metazoa</taxon>
        <taxon>Chordata</taxon>
        <taxon>Craniata</taxon>
        <taxon>Vertebrata</taxon>
        <taxon>Euteleostomi</taxon>
        <taxon>Mammalia</taxon>
        <taxon>Eutheria</taxon>
        <taxon>Euarchontoglires</taxon>
        <taxon>Primates</taxon>
        <taxon>Haplorrhini</taxon>
        <taxon>Platyrrhini</taxon>
        <taxon>Cebidae</taxon>
        <taxon>Callitrichinae</taxon>
        <taxon>Saguinus</taxon>
    </lineage>
</organism>
<reference evidence="1 2" key="1">
    <citation type="submission" date="2023-05" db="EMBL/GenBank/DDBJ databases">
        <title>B98-5 Cell Line De Novo Hybrid Assembly: An Optical Mapping Approach.</title>
        <authorList>
            <person name="Kananen K."/>
            <person name="Auerbach J.A."/>
            <person name="Kautto E."/>
            <person name="Blachly J.S."/>
        </authorList>
    </citation>
    <scope>NUCLEOTIDE SEQUENCE [LARGE SCALE GENOMIC DNA]</scope>
    <source>
        <strain evidence="1">B95-8</strain>
        <tissue evidence="1">Cell line</tissue>
    </source>
</reference>
<dbReference type="EMBL" id="JASSZA010000006">
    <property type="protein sequence ID" value="KAK2107426.1"/>
    <property type="molecule type" value="Genomic_DNA"/>
</dbReference>
<sequence length="129" mass="14585">MMERRGGERTELQALGILAESQPVRALQCTRSLGAERTRHLWESNSRRAVNQGYVTSLLRLHQDWHGHDTANTYVHIRRGLLLCLRHIAALQSGREAFLAAQGMEILFNTTQASSMEIDSAAEWQLDDS</sequence>
<comment type="caution">
    <text evidence="1">The sequence shown here is derived from an EMBL/GenBank/DDBJ whole genome shotgun (WGS) entry which is preliminary data.</text>
</comment>
<evidence type="ECO:0000313" key="2">
    <source>
        <dbReference type="Proteomes" id="UP001266305"/>
    </source>
</evidence>
<name>A0ABQ9VDH5_SAGOE</name>
<keyword evidence="2" id="KW-1185">Reference proteome</keyword>
<dbReference type="Proteomes" id="UP001266305">
    <property type="component" value="Unassembled WGS sequence"/>
</dbReference>
<proteinExistence type="predicted"/>
<protein>
    <submittedName>
        <fullName evidence="1">Uncharacterized protein</fullName>
    </submittedName>
</protein>